<gene>
    <name evidence="3" type="ORF">PgNI_12553</name>
</gene>
<name>A0A6P8AM41_PYRGI</name>
<proteinExistence type="predicted"/>
<evidence type="ECO:0000256" key="1">
    <source>
        <dbReference type="SAM" id="Phobius"/>
    </source>
</evidence>
<feature type="transmembrane region" description="Helical" evidence="1">
    <location>
        <begin position="112"/>
        <end position="133"/>
    </location>
</feature>
<reference evidence="3" key="2">
    <citation type="submission" date="2019-10" db="EMBL/GenBank/DDBJ databases">
        <authorList>
            <consortium name="NCBI Genome Project"/>
        </authorList>
    </citation>
    <scope>NUCLEOTIDE SEQUENCE</scope>
    <source>
        <strain evidence="3">NI907</strain>
    </source>
</reference>
<dbReference type="RefSeq" id="XP_030975965.1">
    <property type="nucleotide sequence ID" value="XM_031132500.1"/>
</dbReference>
<dbReference type="AlphaFoldDB" id="A0A6P8AM41"/>
<evidence type="ECO:0000313" key="2">
    <source>
        <dbReference type="Proteomes" id="UP000515153"/>
    </source>
</evidence>
<keyword evidence="2" id="KW-1185">Reference proteome</keyword>
<keyword evidence="1" id="KW-1133">Transmembrane helix</keyword>
<accession>A0A6P8AM41</accession>
<organism evidence="2 3">
    <name type="scientific">Pyricularia grisea</name>
    <name type="common">Crabgrass-specific blast fungus</name>
    <name type="synonym">Magnaporthe grisea</name>
    <dbReference type="NCBI Taxonomy" id="148305"/>
    <lineage>
        <taxon>Eukaryota</taxon>
        <taxon>Fungi</taxon>
        <taxon>Dikarya</taxon>
        <taxon>Ascomycota</taxon>
        <taxon>Pezizomycotina</taxon>
        <taxon>Sordariomycetes</taxon>
        <taxon>Sordariomycetidae</taxon>
        <taxon>Magnaporthales</taxon>
        <taxon>Pyriculariaceae</taxon>
        <taxon>Pyricularia</taxon>
    </lineage>
</organism>
<dbReference type="GeneID" id="41967403"/>
<feature type="transmembrane region" description="Helical" evidence="1">
    <location>
        <begin position="83"/>
        <end position="100"/>
    </location>
</feature>
<keyword evidence="1" id="KW-0472">Membrane</keyword>
<evidence type="ECO:0000313" key="3">
    <source>
        <dbReference type="RefSeq" id="XP_030975965.1"/>
    </source>
</evidence>
<dbReference type="Proteomes" id="UP000515153">
    <property type="component" value="Unplaced"/>
</dbReference>
<reference evidence="3" key="3">
    <citation type="submission" date="2025-08" db="UniProtKB">
        <authorList>
            <consortium name="RefSeq"/>
        </authorList>
    </citation>
    <scope>IDENTIFICATION</scope>
    <source>
        <strain evidence="3">NI907</strain>
    </source>
</reference>
<reference evidence="3" key="1">
    <citation type="journal article" date="2019" name="Mol. Biol. Evol.">
        <title>Blast fungal genomes show frequent chromosomal changes, gene gains and losses, and effector gene turnover.</title>
        <authorList>
            <person name="Gomez Luciano L.B."/>
            <person name="Jason Tsai I."/>
            <person name="Chuma I."/>
            <person name="Tosa Y."/>
            <person name="Chen Y.H."/>
            <person name="Li J.Y."/>
            <person name="Li M.Y."/>
            <person name="Jade Lu M.Y."/>
            <person name="Nakayashiki H."/>
            <person name="Li W.H."/>
        </authorList>
    </citation>
    <scope>NUCLEOTIDE SEQUENCE</scope>
    <source>
        <strain evidence="3">NI907</strain>
    </source>
</reference>
<dbReference type="KEGG" id="pgri:PgNI_12553"/>
<protein>
    <submittedName>
        <fullName evidence="3">Uncharacterized protein</fullName>
    </submittedName>
</protein>
<sequence length="173" mass="18748">MEHGFSCPQGGHFYAVVPLIPVTEAEYARKQTSPKQASLRIYSKIYRFKTVRIRKASINPYLFGACAASDFIPARLSDNRTRASVFLSAITNITLLAIALPSNLPVVSVESIPAYSIQPAVIAAIIVSAIALIELSNFPLITTIPETSGHIRTNEANLISNNAQLVGSYTDQV</sequence>
<keyword evidence="1" id="KW-0812">Transmembrane</keyword>